<keyword evidence="2" id="KW-0812">Transmembrane</keyword>
<dbReference type="KEGG" id="lpav:PLANPX_2004"/>
<dbReference type="EMBL" id="AP021861">
    <property type="protein sequence ID" value="BBO32392.1"/>
    <property type="molecule type" value="Genomic_DNA"/>
</dbReference>
<keyword evidence="2" id="KW-0472">Membrane</keyword>
<feature type="compositionally biased region" description="Low complexity" evidence="1">
    <location>
        <begin position="155"/>
        <end position="172"/>
    </location>
</feature>
<reference evidence="4" key="1">
    <citation type="submission" date="2019-10" db="EMBL/GenBank/DDBJ databases">
        <title>Lacipirellula parvula gen. nov., sp. nov., representing a lineage of planctomycetes widespread in freshwater anoxic habitats, and description of the family Lacipirellulaceae.</title>
        <authorList>
            <person name="Dedysh S.N."/>
            <person name="Kulichevskaya I.S."/>
            <person name="Beletsky A.V."/>
            <person name="Rakitin A.L."/>
            <person name="Mardanov A.V."/>
            <person name="Ivanova A.A."/>
            <person name="Saltykova V.X."/>
            <person name="Rijpstra W.I.C."/>
            <person name="Sinninghe Damste J.S."/>
            <person name="Ravin N.V."/>
        </authorList>
    </citation>
    <scope>NUCLEOTIDE SEQUENCE [LARGE SCALE GENOMIC DNA]</scope>
    <source>
        <strain evidence="4">PX69</strain>
    </source>
</reference>
<gene>
    <name evidence="3" type="ORF">PLANPX_2004</name>
</gene>
<feature type="region of interest" description="Disordered" evidence="1">
    <location>
        <begin position="145"/>
        <end position="191"/>
    </location>
</feature>
<dbReference type="AlphaFoldDB" id="A0A5K7X916"/>
<sequence>MVGTTSHHDCSACGCRARRRTQRLQQAFTLLEVILALAILGAAMAIFGEVMQLANQNALDAQAETQAQILASSVMDEILAGVIDDSPANRQPLETEGDVRWVYSVSSGTATVSGVYPVIVEVEQDLEARYKPVKFRLVRWFSTTPEGNESEEETANSQQSQQNANQSNNAQQGGAGTAGGAGGAGSAGGSP</sequence>
<keyword evidence="4" id="KW-1185">Reference proteome</keyword>
<dbReference type="InterPro" id="IPR012902">
    <property type="entry name" value="N_methyl_site"/>
</dbReference>
<evidence type="ECO:0000313" key="4">
    <source>
        <dbReference type="Proteomes" id="UP000326837"/>
    </source>
</evidence>
<evidence type="ECO:0008006" key="5">
    <source>
        <dbReference type="Google" id="ProtNLM"/>
    </source>
</evidence>
<organism evidence="3 4">
    <name type="scientific">Lacipirellula parvula</name>
    <dbReference type="NCBI Taxonomy" id="2650471"/>
    <lineage>
        <taxon>Bacteria</taxon>
        <taxon>Pseudomonadati</taxon>
        <taxon>Planctomycetota</taxon>
        <taxon>Planctomycetia</taxon>
        <taxon>Pirellulales</taxon>
        <taxon>Lacipirellulaceae</taxon>
        <taxon>Lacipirellula</taxon>
    </lineage>
</organism>
<proteinExistence type="predicted"/>
<dbReference type="Proteomes" id="UP000326837">
    <property type="component" value="Chromosome"/>
</dbReference>
<evidence type="ECO:0000313" key="3">
    <source>
        <dbReference type="EMBL" id="BBO32392.1"/>
    </source>
</evidence>
<keyword evidence="2" id="KW-1133">Transmembrane helix</keyword>
<accession>A0A5K7X916</accession>
<feature type="compositionally biased region" description="Gly residues" evidence="1">
    <location>
        <begin position="173"/>
        <end position="191"/>
    </location>
</feature>
<dbReference type="Pfam" id="PF07963">
    <property type="entry name" value="N_methyl"/>
    <property type="match status" value="1"/>
</dbReference>
<name>A0A5K7X916_9BACT</name>
<protein>
    <recommendedName>
        <fullName evidence="5">Type II secretion system protein GspI C-terminal domain-containing protein</fullName>
    </recommendedName>
</protein>
<evidence type="ECO:0000256" key="1">
    <source>
        <dbReference type="SAM" id="MobiDB-lite"/>
    </source>
</evidence>
<evidence type="ECO:0000256" key="2">
    <source>
        <dbReference type="SAM" id="Phobius"/>
    </source>
</evidence>
<feature type="transmembrane region" description="Helical" evidence="2">
    <location>
        <begin position="27"/>
        <end position="47"/>
    </location>
</feature>
<dbReference type="NCBIfam" id="TIGR02532">
    <property type="entry name" value="IV_pilin_GFxxxE"/>
    <property type="match status" value="1"/>
</dbReference>